<evidence type="ECO:0000313" key="8">
    <source>
        <dbReference type="EMBL" id="GIQ61530.1"/>
    </source>
</evidence>
<dbReference type="Proteomes" id="UP000680304">
    <property type="component" value="Unassembled WGS sequence"/>
</dbReference>
<proteinExistence type="predicted"/>
<dbReference type="InterPro" id="IPR000515">
    <property type="entry name" value="MetI-like"/>
</dbReference>
<evidence type="ECO:0000256" key="5">
    <source>
        <dbReference type="ARBA" id="ARBA00022989"/>
    </source>
</evidence>
<evidence type="ECO:0000256" key="3">
    <source>
        <dbReference type="ARBA" id="ARBA00022475"/>
    </source>
</evidence>
<dbReference type="SUPFAM" id="SSF161098">
    <property type="entry name" value="MetI-like"/>
    <property type="match status" value="1"/>
</dbReference>
<keyword evidence="6 7" id="KW-0472">Membrane</keyword>
<feature type="transmembrane region" description="Helical" evidence="7">
    <location>
        <begin position="109"/>
        <end position="127"/>
    </location>
</feature>
<reference evidence="8 9" key="1">
    <citation type="submission" date="2021-04" db="EMBL/GenBank/DDBJ databases">
        <title>Draft genome sequence of Paenibacillus cisolokensis, LC2-13A.</title>
        <authorList>
            <person name="Uke A."/>
            <person name="Chhe C."/>
            <person name="Baramee S."/>
            <person name="Kosugi A."/>
        </authorList>
    </citation>
    <scope>NUCLEOTIDE SEQUENCE [LARGE SCALE GENOMIC DNA]</scope>
    <source>
        <strain evidence="8 9">LC2-13A</strain>
    </source>
</reference>
<keyword evidence="5 7" id="KW-1133">Transmembrane helix</keyword>
<comment type="subcellular location">
    <subcellularLocation>
        <location evidence="1">Cell membrane</location>
        <topology evidence="1">Multi-pass membrane protein</topology>
    </subcellularLocation>
</comment>
<dbReference type="CDD" id="cd06261">
    <property type="entry name" value="TM_PBP2"/>
    <property type="match status" value="1"/>
</dbReference>
<evidence type="ECO:0000256" key="1">
    <source>
        <dbReference type="ARBA" id="ARBA00004651"/>
    </source>
</evidence>
<evidence type="ECO:0000256" key="6">
    <source>
        <dbReference type="ARBA" id="ARBA00023136"/>
    </source>
</evidence>
<keyword evidence="3" id="KW-1003">Cell membrane</keyword>
<feature type="transmembrane region" description="Helical" evidence="7">
    <location>
        <begin position="72"/>
        <end position="97"/>
    </location>
</feature>
<dbReference type="Gene3D" id="1.10.3720.10">
    <property type="entry name" value="MetI-like"/>
    <property type="match status" value="1"/>
</dbReference>
<dbReference type="InterPro" id="IPR035906">
    <property type="entry name" value="MetI-like_sf"/>
</dbReference>
<accession>A0ABQ4N064</accession>
<gene>
    <name evidence="8" type="ORF">PACILC2_00980</name>
</gene>
<evidence type="ECO:0008006" key="10">
    <source>
        <dbReference type="Google" id="ProtNLM"/>
    </source>
</evidence>
<keyword evidence="9" id="KW-1185">Reference proteome</keyword>
<evidence type="ECO:0000313" key="9">
    <source>
        <dbReference type="Proteomes" id="UP000680304"/>
    </source>
</evidence>
<comment type="caution">
    <text evidence="8">The sequence shown here is derived from an EMBL/GenBank/DDBJ whole genome shotgun (WGS) entry which is preliminary data.</text>
</comment>
<dbReference type="RefSeq" id="WP_213526748.1">
    <property type="nucleotide sequence ID" value="NZ_BOVJ01000004.1"/>
</dbReference>
<feature type="transmembrane region" description="Helical" evidence="7">
    <location>
        <begin position="12"/>
        <end position="33"/>
    </location>
</feature>
<sequence length="221" mass="24973">MKESWADRSFTYISVSCCVLLSIVMVYPLYYLLIYSFNDPVDASRGGIWLWPRQFSLAPYETIFATQNLLSAAWISVSRTVLGTFSSVLCTAVLAYALSRKELIGRSFFSKYFLITMFVGGGLIPYYMTLRWVGLLETYAVYIIPGLIGVFNMLLMKAYFENLPDGLIESASMDGANDIYIFFALRCPCRCRLSRRFPFLTPSATGTAGRTISSSPRTRRN</sequence>
<evidence type="ECO:0000256" key="4">
    <source>
        <dbReference type="ARBA" id="ARBA00022692"/>
    </source>
</evidence>
<dbReference type="PANTHER" id="PTHR43744">
    <property type="entry name" value="ABC TRANSPORTER PERMEASE PROTEIN MG189-RELATED-RELATED"/>
    <property type="match status" value="1"/>
</dbReference>
<keyword evidence="2" id="KW-0813">Transport</keyword>
<dbReference type="PANTHER" id="PTHR43744:SF9">
    <property type="entry name" value="POLYGALACTURONAN_RHAMNOGALACTURONAN TRANSPORT SYSTEM PERMEASE PROTEIN YTCP"/>
    <property type="match status" value="1"/>
</dbReference>
<dbReference type="EMBL" id="BOVJ01000004">
    <property type="protein sequence ID" value="GIQ61530.1"/>
    <property type="molecule type" value="Genomic_DNA"/>
</dbReference>
<protein>
    <recommendedName>
        <fullName evidence="10">ABC transmembrane type-1 domain-containing protein</fullName>
    </recommendedName>
</protein>
<evidence type="ECO:0000256" key="2">
    <source>
        <dbReference type="ARBA" id="ARBA00022448"/>
    </source>
</evidence>
<name>A0ABQ4N064_9BACL</name>
<organism evidence="8 9">
    <name type="scientific">Paenibacillus cisolokensis</name>
    <dbReference type="NCBI Taxonomy" id="1658519"/>
    <lineage>
        <taxon>Bacteria</taxon>
        <taxon>Bacillati</taxon>
        <taxon>Bacillota</taxon>
        <taxon>Bacilli</taxon>
        <taxon>Bacillales</taxon>
        <taxon>Paenibacillaceae</taxon>
        <taxon>Paenibacillus</taxon>
    </lineage>
</organism>
<evidence type="ECO:0000256" key="7">
    <source>
        <dbReference type="SAM" id="Phobius"/>
    </source>
</evidence>
<keyword evidence="4 7" id="KW-0812">Transmembrane</keyword>
<feature type="transmembrane region" description="Helical" evidence="7">
    <location>
        <begin position="139"/>
        <end position="160"/>
    </location>
</feature>